<dbReference type="Proteomes" id="UP000649604">
    <property type="component" value="Unassembled WGS sequence"/>
</dbReference>
<comment type="caution">
    <text evidence="3">The sequence shown here is derived from an EMBL/GenBank/DDBJ whole genome shotgun (WGS) entry which is preliminary data.</text>
</comment>
<proteinExistence type="predicted"/>
<feature type="transmembrane region" description="Helical" evidence="2">
    <location>
        <begin position="196"/>
        <end position="214"/>
    </location>
</feature>
<evidence type="ECO:0000256" key="1">
    <source>
        <dbReference type="SAM" id="MobiDB-lite"/>
    </source>
</evidence>
<dbReference type="EMBL" id="WJJP01000655">
    <property type="protein sequence ID" value="MBD3326897.1"/>
    <property type="molecule type" value="Genomic_DNA"/>
</dbReference>
<keyword evidence="2" id="KW-0812">Transmembrane</keyword>
<dbReference type="AlphaFoldDB" id="A0A9D5JZ23"/>
<evidence type="ECO:0000313" key="4">
    <source>
        <dbReference type="Proteomes" id="UP000649604"/>
    </source>
</evidence>
<organism evidence="3 4">
    <name type="scientific">candidate division KSB3 bacterium</name>
    <dbReference type="NCBI Taxonomy" id="2044937"/>
    <lineage>
        <taxon>Bacteria</taxon>
        <taxon>candidate division KSB3</taxon>
    </lineage>
</organism>
<keyword evidence="2" id="KW-1133">Transmembrane helix</keyword>
<protein>
    <recommendedName>
        <fullName evidence="5">Cobalt ABC transporter permease</fullName>
    </recommendedName>
</protein>
<accession>A0A9D5JZ23</accession>
<reference evidence="3" key="1">
    <citation type="submission" date="2019-11" db="EMBL/GenBank/DDBJ databases">
        <title>Microbial mats filling the niche in hypersaline microbial mats.</title>
        <authorList>
            <person name="Wong H.L."/>
            <person name="Macleod F.I."/>
            <person name="White R.A. III"/>
            <person name="Burns B.P."/>
        </authorList>
    </citation>
    <scope>NUCLEOTIDE SEQUENCE</scope>
    <source>
        <strain evidence="3">Rbin_158</strain>
    </source>
</reference>
<dbReference type="SUPFAM" id="SSF49478">
    <property type="entry name" value="Cna protein B-type domain"/>
    <property type="match status" value="1"/>
</dbReference>
<evidence type="ECO:0008006" key="5">
    <source>
        <dbReference type="Google" id="ProtNLM"/>
    </source>
</evidence>
<keyword evidence="2" id="KW-0472">Membrane</keyword>
<sequence>MPNSGQHTGRIRPLLSLVAVALILLGNSLPSEAHKVKMFAAAEGNVITGYVYYTTGGNPKDAHVGVQDTAGNPLAEVTADENGEFTFTAEYKRDYVFVLELADGHRTTFTLTAEELPDTLPAVPDALPVPANTKETSTPAEPTPMPVAQTVPSQAPSPSIALEELEPMIEKAVSKQIRPLREQLERYEEKIRLHDILGGIGYILGLMGLGYFLGARRKRSP</sequence>
<feature type="region of interest" description="Disordered" evidence="1">
    <location>
        <begin position="131"/>
        <end position="154"/>
    </location>
</feature>
<evidence type="ECO:0000256" key="2">
    <source>
        <dbReference type="SAM" id="Phobius"/>
    </source>
</evidence>
<gene>
    <name evidence="3" type="ORF">GF339_20095</name>
</gene>
<evidence type="ECO:0000313" key="3">
    <source>
        <dbReference type="EMBL" id="MBD3326897.1"/>
    </source>
</evidence>
<name>A0A9D5JZ23_9BACT</name>